<evidence type="ECO:0000256" key="4">
    <source>
        <dbReference type="ARBA" id="ARBA00023134"/>
    </source>
</evidence>
<feature type="transmembrane region" description="Helical" evidence="6">
    <location>
        <begin position="15"/>
        <end position="37"/>
    </location>
</feature>
<feature type="transmembrane region" description="Helical" evidence="6">
    <location>
        <begin position="197"/>
        <end position="218"/>
    </location>
</feature>
<keyword evidence="9" id="KW-1185">Reference proteome</keyword>
<dbReference type="SUPFAM" id="SSF52490">
    <property type="entry name" value="Tubulin nucleotide-binding domain-like"/>
    <property type="match status" value="1"/>
</dbReference>
<dbReference type="Pfam" id="PF00091">
    <property type="entry name" value="Tubulin"/>
    <property type="match status" value="1"/>
</dbReference>
<dbReference type="AlphaFoldDB" id="A0A2G8K9Q1"/>
<dbReference type="InterPro" id="IPR017975">
    <property type="entry name" value="Tubulin_CS"/>
</dbReference>
<feature type="transmembrane region" description="Helical" evidence="6">
    <location>
        <begin position="230"/>
        <end position="247"/>
    </location>
</feature>
<feature type="transmembrane region" description="Helical" evidence="6">
    <location>
        <begin position="166"/>
        <end position="191"/>
    </location>
</feature>
<dbReference type="GO" id="GO:0005525">
    <property type="term" value="F:GTP binding"/>
    <property type="evidence" value="ECO:0007669"/>
    <property type="project" value="UniProtKB-UniRule"/>
</dbReference>
<keyword evidence="4 5" id="KW-0342">GTP-binding</keyword>
<evidence type="ECO:0000256" key="6">
    <source>
        <dbReference type="SAM" id="Phobius"/>
    </source>
</evidence>
<dbReference type="OrthoDB" id="1662883at2759"/>
<dbReference type="PROSITE" id="PS00227">
    <property type="entry name" value="TUBULIN"/>
    <property type="match status" value="1"/>
</dbReference>
<organism evidence="8 9">
    <name type="scientific">Stichopus japonicus</name>
    <name type="common">Sea cucumber</name>
    <dbReference type="NCBI Taxonomy" id="307972"/>
    <lineage>
        <taxon>Eukaryota</taxon>
        <taxon>Metazoa</taxon>
        <taxon>Echinodermata</taxon>
        <taxon>Eleutherozoa</taxon>
        <taxon>Echinozoa</taxon>
        <taxon>Holothuroidea</taxon>
        <taxon>Aspidochirotacea</taxon>
        <taxon>Aspidochirotida</taxon>
        <taxon>Stichopodidae</taxon>
        <taxon>Apostichopus</taxon>
    </lineage>
</organism>
<keyword evidence="6" id="KW-0812">Transmembrane</keyword>
<dbReference type="GO" id="GO:0007017">
    <property type="term" value="P:microtubule-based process"/>
    <property type="evidence" value="ECO:0007669"/>
    <property type="project" value="InterPro"/>
</dbReference>
<keyword evidence="3 5" id="KW-0547">Nucleotide-binding</keyword>
<dbReference type="PRINTS" id="PR01161">
    <property type="entry name" value="TUBULIN"/>
</dbReference>
<dbReference type="SMART" id="SM00864">
    <property type="entry name" value="Tubulin"/>
    <property type="match status" value="1"/>
</dbReference>
<feature type="domain" description="Tubulin/FtsZ GTPase" evidence="7">
    <location>
        <begin position="289"/>
        <end position="474"/>
    </location>
</feature>
<feature type="transmembrane region" description="Helical" evidence="6">
    <location>
        <begin position="109"/>
        <end position="126"/>
    </location>
</feature>
<dbReference type="InterPro" id="IPR000217">
    <property type="entry name" value="Tubulin"/>
</dbReference>
<evidence type="ECO:0000259" key="7">
    <source>
        <dbReference type="SMART" id="SM00864"/>
    </source>
</evidence>
<reference evidence="8 9" key="1">
    <citation type="journal article" date="2017" name="PLoS Biol.">
        <title>The sea cucumber genome provides insights into morphological evolution and visceral regeneration.</title>
        <authorList>
            <person name="Zhang X."/>
            <person name="Sun L."/>
            <person name="Yuan J."/>
            <person name="Sun Y."/>
            <person name="Gao Y."/>
            <person name="Zhang L."/>
            <person name="Li S."/>
            <person name="Dai H."/>
            <person name="Hamel J.F."/>
            <person name="Liu C."/>
            <person name="Yu Y."/>
            <person name="Liu S."/>
            <person name="Lin W."/>
            <person name="Guo K."/>
            <person name="Jin S."/>
            <person name="Xu P."/>
            <person name="Storey K.B."/>
            <person name="Huan P."/>
            <person name="Zhang T."/>
            <person name="Zhou Y."/>
            <person name="Zhang J."/>
            <person name="Lin C."/>
            <person name="Li X."/>
            <person name="Xing L."/>
            <person name="Huo D."/>
            <person name="Sun M."/>
            <person name="Wang L."/>
            <person name="Mercier A."/>
            <person name="Li F."/>
            <person name="Yang H."/>
            <person name="Xiang J."/>
        </authorList>
    </citation>
    <scope>NUCLEOTIDE SEQUENCE [LARGE SCALE GENOMIC DNA]</scope>
    <source>
        <strain evidence="8">Shaxun</strain>
        <tissue evidence="8">Muscle</tissue>
    </source>
</reference>
<dbReference type="GO" id="GO:0005874">
    <property type="term" value="C:microtubule"/>
    <property type="evidence" value="ECO:0007669"/>
    <property type="project" value="UniProtKB-KW"/>
</dbReference>
<evidence type="ECO:0000313" key="9">
    <source>
        <dbReference type="Proteomes" id="UP000230750"/>
    </source>
</evidence>
<accession>A0A2G8K9Q1</accession>
<name>A0A2G8K9Q1_STIJA</name>
<keyword evidence="6" id="KW-0472">Membrane</keyword>
<evidence type="ECO:0000256" key="3">
    <source>
        <dbReference type="ARBA" id="ARBA00022741"/>
    </source>
</evidence>
<sequence>MGLVWGIHGSSGVGVIYGCSVWGVIHGCSGWGVIRGCSGVGVIHGPRCGVSFMVLWFGVSFMGALMWGVIGGCSGVVCHSWVLWCGVSFMGALLWGVIHGCSGVGCHSWVLWCGVSFMGALVWGVIRGCSVVGCHSWVLCCGVSFMGALLWGVIHGCSGVGVIRGCSVVGCHSWVLCCGVSFIGALVWGVIHRGSGVGYHSWMLWCGVSFMGALVWGVIHRCSGVGCHWWVLWCGVSFIGALVWGVIGGCPGVGCHSWVLWCGMSFVGVSFCQCLGDILPFCLKYANPPDLGVGEGKNKISSLKARAVLVDMEEGVVNELLSGSLRDVFDHQQMLTDVSGCGNNWAVATNCRLQQEQLTETIRLAAEHCDCLQCFFLIHSMGGGTGSGVGTAILSLLEDEYPDVYRFVTAVYPSADDDVITSPYNSVLAMKQLTDHADCVMPVENQALIDICQKISQAQATVSGGKRTYPTQPGGGRREPKRSLAVALLLGMKNHLMQ</sequence>
<dbReference type="Proteomes" id="UP000230750">
    <property type="component" value="Unassembled WGS sequence"/>
</dbReference>
<dbReference type="InterPro" id="IPR036525">
    <property type="entry name" value="Tubulin/FtsZ_GTPase_sf"/>
</dbReference>
<comment type="caution">
    <text evidence="8">The sequence shown here is derived from an EMBL/GenBank/DDBJ whole genome shotgun (WGS) entry which is preliminary data.</text>
</comment>
<evidence type="ECO:0000256" key="5">
    <source>
        <dbReference type="RuleBase" id="RU000352"/>
    </source>
</evidence>
<keyword evidence="2 5" id="KW-0493">Microtubule</keyword>
<feature type="transmembrane region" description="Helical" evidence="6">
    <location>
        <begin position="81"/>
        <end position="97"/>
    </location>
</feature>
<proteinExistence type="inferred from homology"/>
<dbReference type="PRINTS" id="PR01519">
    <property type="entry name" value="EPSLNTUBULIN"/>
</dbReference>
<evidence type="ECO:0000313" key="8">
    <source>
        <dbReference type="EMBL" id="PIK44736.1"/>
    </source>
</evidence>
<dbReference type="STRING" id="307972.A0A2G8K9Q1"/>
<keyword evidence="6" id="KW-1133">Transmembrane helix</keyword>
<feature type="transmembrane region" description="Helical" evidence="6">
    <location>
        <begin position="49"/>
        <end position="69"/>
    </location>
</feature>
<evidence type="ECO:0000256" key="1">
    <source>
        <dbReference type="ARBA" id="ARBA00009636"/>
    </source>
</evidence>
<dbReference type="EMBL" id="MRZV01000758">
    <property type="protein sequence ID" value="PIK44736.1"/>
    <property type="molecule type" value="Genomic_DNA"/>
</dbReference>
<comment type="similarity">
    <text evidence="1 5">Belongs to the tubulin family.</text>
</comment>
<evidence type="ECO:0000256" key="2">
    <source>
        <dbReference type="ARBA" id="ARBA00022701"/>
    </source>
</evidence>
<protein>
    <submittedName>
        <fullName evidence="8">Putative tubulin epsilon chain</fullName>
    </submittedName>
</protein>
<dbReference type="InterPro" id="IPR003008">
    <property type="entry name" value="Tubulin_FtsZ_GTPase"/>
</dbReference>
<dbReference type="PANTHER" id="PTHR11588">
    <property type="entry name" value="TUBULIN"/>
    <property type="match status" value="1"/>
</dbReference>
<feature type="transmembrane region" description="Helical" evidence="6">
    <location>
        <begin position="132"/>
        <end position="154"/>
    </location>
</feature>
<dbReference type="InterPro" id="IPR004057">
    <property type="entry name" value="Epsilon_tubulin"/>
</dbReference>
<gene>
    <name evidence="8" type="ORF">BSL78_18408</name>
</gene>
<dbReference type="Gene3D" id="3.40.50.1440">
    <property type="entry name" value="Tubulin/FtsZ, GTPase domain"/>
    <property type="match status" value="1"/>
</dbReference>